<keyword evidence="7" id="KW-0238">DNA-binding</keyword>
<comment type="similarity">
    <text evidence="2">Belongs to the SNF2/RAD54 helicase family.</text>
</comment>
<dbReference type="AlphaFoldDB" id="A0A074W9W5"/>
<keyword evidence="6" id="KW-0067">ATP-binding</keyword>
<proteinExistence type="inferred from homology"/>
<dbReference type="GO" id="GO:0016887">
    <property type="term" value="F:ATP hydrolysis activity"/>
    <property type="evidence" value="ECO:0007669"/>
    <property type="project" value="InterPro"/>
</dbReference>
<dbReference type="GO" id="GO:0004386">
    <property type="term" value="F:helicase activity"/>
    <property type="evidence" value="ECO:0007669"/>
    <property type="project" value="UniProtKB-KW"/>
</dbReference>
<dbReference type="Pfam" id="PF00176">
    <property type="entry name" value="SNF2-rel_dom"/>
    <property type="match status" value="1"/>
</dbReference>
<feature type="domain" description="Helicase C-terminal" evidence="11">
    <location>
        <begin position="417"/>
        <end position="588"/>
    </location>
</feature>
<dbReference type="PROSITE" id="PS51192">
    <property type="entry name" value="HELICASE_ATP_BIND_1"/>
    <property type="match status" value="1"/>
</dbReference>
<dbReference type="Pfam" id="PF00271">
    <property type="entry name" value="Helicase_C"/>
    <property type="match status" value="1"/>
</dbReference>
<dbReference type="Proteomes" id="UP000030672">
    <property type="component" value="Unassembled WGS sequence"/>
</dbReference>
<evidence type="ECO:0000259" key="11">
    <source>
        <dbReference type="PROSITE" id="PS51194"/>
    </source>
</evidence>
<dbReference type="SMART" id="SM00490">
    <property type="entry name" value="HELICc"/>
    <property type="match status" value="1"/>
</dbReference>
<keyword evidence="4" id="KW-0378">Hydrolase</keyword>
<dbReference type="PROSITE" id="PS51194">
    <property type="entry name" value="HELICASE_CTER"/>
    <property type="match status" value="1"/>
</dbReference>
<dbReference type="GO" id="GO:0005634">
    <property type="term" value="C:nucleus"/>
    <property type="evidence" value="ECO:0007669"/>
    <property type="project" value="UniProtKB-SubCell"/>
</dbReference>
<feature type="domain" description="Helicase ATP-binding" evidence="10">
    <location>
        <begin position="51"/>
        <end position="253"/>
    </location>
</feature>
<dbReference type="CDD" id="cd18793">
    <property type="entry name" value="SF2_C_SNF"/>
    <property type="match status" value="1"/>
</dbReference>
<keyword evidence="8" id="KW-0539">Nucleus</keyword>
<name>A0A074W9W5_AURM1</name>
<dbReference type="InterPro" id="IPR014001">
    <property type="entry name" value="Helicase_ATP-bd"/>
</dbReference>
<evidence type="ECO:0000256" key="7">
    <source>
        <dbReference type="ARBA" id="ARBA00023125"/>
    </source>
</evidence>
<evidence type="ECO:0000256" key="9">
    <source>
        <dbReference type="SAM" id="MobiDB-lite"/>
    </source>
</evidence>
<dbReference type="InterPro" id="IPR038718">
    <property type="entry name" value="SNF2-like_sf"/>
</dbReference>
<evidence type="ECO:0000256" key="4">
    <source>
        <dbReference type="ARBA" id="ARBA00022801"/>
    </source>
</evidence>
<dbReference type="InterPro" id="IPR000330">
    <property type="entry name" value="SNF2_N"/>
</dbReference>
<evidence type="ECO:0000313" key="13">
    <source>
        <dbReference type="Proteomes" id="UP000030672"/>
    </source>
</evidence>
<feature type="region of interest" description="Disordered" evidence="9">
    <location>
        <begin position="669"/>
        <end position="719"/>
    </location>
</feature>
<evidence type="ECO:0000256" key="6">
    <source>
        <dbReference type="ARBA" id="ARBA00022840"/>
    </source>
</evidence>
<dbReference type="RefSeq" id="XP_040883740.1">
    <property type="nucleotide sequence ID" value="XM_041020172.1"/>
</dbReference>
<dbReference type="PANTHER" id="PTHR45797">
    <property type="entry name" value="RAD54-LIKE"/>
    <property type="match status" value="1"/>
</dbReference>
<reference evidence="12 13" key="1">
    <citation type="journal article" date="2014" name="BMC Genomics">
        <title>Genome sequencing of four Aureobasidium pullulans varieties: biotechnological potential, stress tolerance, and description of new species.</title>
        <authorList>
            <person name="Gostin Ar C."/>
            <person name="Ohm R.A."/>
            <person name="Kogej T."/>
            <person name="Sonjak S."/>
            <person name="Turk M."/>
            <person name="Zajc J."/>
            <person name="Zalar P."/>
            <person name="Grube M."/>
            <person name="Sun H."/>
            <person name="Han J."/>
            <person name="Sharma A."/>
            <person name="Chiniquy J."/>
            <person name="Ngan C.Y."/>
            <person name="Lipzen A."/>
            <person name="Barry K."/>
            <person name="Grigoriev I.V."/>
            <person name="Gunde-Cimerman N."/>
        </authorList>
    </citation>
    <scope>NUCLEOTIDE SEQUENCE [LARGE SCALE GENOMIC DNA]</scope>
    <source>
        <strain evidence="12 13">CBS 110374</strain>
    </source>
</reference>
<evidence type="ECO:0000256" key="3">
    <source>
        <dbReference type="ARBA" id="ARBA00022741"/>
    </source>
</evidence>
<dbReference type="Gene3D" id="3.40.50.300">
    <property type="entry name" value="P-loop containing nucleotide triphosphate hydrolases"/>
    <property type="match status" value="1"/>
</dbReference>
<dbReference type="InterPro" id="IPR044574">
    <property type="entry name" value="ARIP4-like"/>
</dbReference>
<dbReference type="InterPro" id="IPR049730">
    <property type="entry name" value="SNF2/RAD54-like_C"/>
</dbReference>
<dbReference type="EMBL" id="KL584825">
    <property type="protein sequence ID" value="KEQ66717.1"/>
    <property type="molecule type" value="Genomic_DNA"/>
</dbReference>
<keyword evidence="3" id="KW-0547">Nucleotide-binding</keyword>
<evidence type="ECO:0000259" key="10">
    <source>
        <dbReference type="PROSITE" id="PS51192"/>
    </source>
</evidence>
<dbReference type="GO" id="GO:0005524">
    <property type="term" value="F:ATP binding"/>
    <property type="evidence" value="ECO:0007669"/>
    <property type="project" value="UniProtKB-KW"/>
</dbReference>
<gene>
    <name evidence="12" type="ORF">M437DRAFT_40306</name>
</gene>
<evidence type="ECO:0000256" key="2">
    <source>
        <dbReference type="ARBA" id="ARBA00007025"/>
    </source>
</evidence>
<dbReference type="InterPro" id="IPR001650">
    <property type="entry name" value="Helicase_C-like"/>
</dbReference>
<accession>A0A074W9W5</accession>
<dbReference type="SMART" id="SM00487">
    <property type="entry name" value="DEXDc"/>
    <property type="match status" value="1"/>
</dbReference>
<dbReference type="PANTHER" id="PTHR45797:SF1">
    <property type="entry name" value="HELICASE ARIP4"/>
    <property type="match status" value="1"/>
</dbReference>
<dbReference type="InterPro" id="IPR027417">
    <property type="entry name" value="P-loop_NTPase"/>
</dbReference>
<evidence type="ECO:0000313" key="12">
    <source>
        <dbReference type="EMBL" id="KEQ66717.1"/>
    </source>
</evidence>
<evidence type="ECO:0008006" key="14">
    <source>
        <dbReference type="Google" id="ProtNLM"/>
    </source>
</evidence>
<keyword evidence="5" id="KW-0347">Helicase</keyword>
<evidence type="ECO:0000256" key="1">
    <source>
        <dbReference type="ARBA" id="ARBA00004123"/>
    </source>
</evidence>
<dbReference type="STRING" id="1043003.A0A074W9W5"/>
<comment type="subcellular location">
    <subcellularLocation>
        <location evidence="1">Nucleus</location>
    </subcellularLocation>
</comment>
<dbReference type="GO" id="GO:0003677">
    <property type="term" value="F:DNA binding"/>
    <property type="evidence" value="ECO:0007669"/>
    <property type="project" value="UniProtKB-KW"/>
</dbReference>
<dbReference type="GeneID" id="63913545"/>
<evidence type="ECO:0000256" key="8">
    <source>
        <dbReference type="ARBA" id="ARBA00023242"/>
    </source>
</evidence>
<keyword evidence="13" id="KW-1185">Reference proteome</keyword>
<evidence type="ECO:0000256" key="5">
    <source>
        <dbReference type="ARBA" id="ARBA00022806"/>
    </source>
</evidence>
<protein>
    <recommendedName>
        <fullName evidence="14">P-loop containing nucleoside triphosphate hydrolase protein</fullName>
    </recommendedName>
</protein>
<dbReference type="HOGENOM" id="CLU_000315_11_3_1"/>
<feature type="compositionally biased region" description="Polar residues" evidence="9">
    <location>
        <begin position="697"/>
        <end position="710"/>
    </location>
</feature>
<organism evidence="12 13">
    <name type="scientific">Aureobasidium melanogenum (strain CBS 110374)</name>
    <name type="common">Aureobasidium pullulans var. melanogenum</name>
    <dbReference type="NCBI Taxonomy" id="1043003"/>
    <lineage>
        <taxon>Eukaryota</taxon>
        <taxon>Fungi</taxon>
        <taxon>Dikarya</taxon>
        <taxon>Ascomycota</taxon>
        <taxon>Pezizomycotina</taxon>
        <taxon>Dothideomycetes</taxon>
        <taxon>Dothideomycetidae</taxon>
        <taxon>Dothideales</taxon>
        <taxon>Saccotheciaceae</taxon>
        <taxon>Aureobasidium</taxon>
    </lineage>
</organism>
<dbReference type="Gene3D" id="3.40.50.10810">
    <property type="entry name" value="Tandem AAA-ATPase domain"/>
    <property type="match status" value="1"/>
</dbReference>
<sequence length="719" mass="80289">MAGEDGLNEVPLYAPDDVDPSRHVYLNPEIAKRLKPHQIEGVKFMWREITAPEDEDGQGCLLAHTMGLGKTAQSLALLTAIAETVKDKDKRDALPDDLKKAKGKLRALILCPPSLMANWKQEIATWCPDKLFHIFSLSSEVSAKALRLDELKSWRHLGGIMLCGYTMFTKLINNQSGKMQAFDEAEHALVTKLLLQKPHIVIADEVHSIKNDSSKTSLAVHKINTQRRIGLTGSPMSNNTAEIFALIDWVAPKFLGSKTEFKAHYQEPIEAGTYVDSTRYEVRKSMTKLAVLKRIIAPKLNRADITVLKGSLKSKVEFVLTIPLTDKQKLGYETYVQEILRGKAGEEGTTITQVKLFGWLSILQLLCNHPIIFRRKLLEPVNNKQKRGKRNTLNATEIEDAAYADAHVSQYDINKAIVDALLEVVPEDDSIELSYKTLLVRKIMRLSIEAGDKVLIFSQSIPSLNFLDRMLLSMGASYGRIQGDMAQDKREKVLKSMADGKFDVLLISTRAGGLGLNIQQANRVIIFDFAFNPTWEEQAIGRAYRLGQTKPVFVYRFVAGGTFEFALYDKQLFKTGLSSRVVDKKNPMRNANKKPGDWLKAPLDVPQQDISVEAGKDEHVMDKIIASQHGDQDEFIRSIKTMETLMGESKDEELTAEEMAEVENDVMKAKTRKLTGGPEVRSTLAPAMPQTDIVTGPQDQTNAHVSSSPAPSGRVVTRY</sequence>
<dbReference type="SUPFAM" id="SSF52540">
    <property type="entry name" value="P-loop containing nucleoside triphosphate hydrolases"/>
    <property type="match status" value="2"/>
</dbReference>